<feature type="compositionally biased region" description="Basic and acidic residues" evidence="1">
    <location>
        <begin position="132"/>
        <end position="144"/>
    </location>
</feature>
<dbReference type="Proteomes" id="UP000537989">
    <property type="component" value="Unassembled WGS sequence"/>
</dbReference>
<feature type="compositionally biased region" description="Polar residues" evidence="1">
    <location>
        <begin position="112"/>
        <end position="121"/>
    </location>
</feature>
<accession>A0AAN6C934</accession>
<gene>
    <name evidence="2" type="ORF">FAUST_1168</name>
</gene>
<evidence type="ECO:0000313" key="3">
    <source>
        <dbReference type="Proteomes" id="UP000537989"/>
    </source>
</evidence>
<protein>
    <submittedName>
        <fullName evidence="2">Uncharacterized protein</fullName>
    </submittedName>
</protein>
<sequence length="156" mass="16583">MPKIQIKSTTRSRSKMCVLIEMIVDFFKKKKKEAGSAHEALELGQISHPYDVRRVDSKGNPIDSQDRPIPNNLPVTDPVVTTCFASTRGGRPNLDAVAIFRGLPIPDGSAVTDGTSTTESTPPAIDGPAVDPKVEAGAHGKQDTDPVVSGPAPKDI</sequence>
<feature type="region of interest" description="Disordered" evidence="1">
    <location>
        <begin position="52"/>
        <end position="76"/>
    </location>
</feature>
<reference evidence="2 3" key="1">
    <citation type="submission" date="2020-02" db="EMBL/GenBank/DDBJ databases">
        <title>Identification and distribution of gene clusters putatively required for synthesis of sphingolipid metabolism inhibitors in phylogenetically diverse species of the filamentous fungus Fusarium.</title>
        <authorList>
            <person name="Kim H.-S."/>
            <person name="Busman M."/>
            <person name="Brown D.W."/>
            <person name="Divon H."/>
            <person name="Uhlig S."/>
            <person name="Proctor R.H."/>
        </authorList>
    </citation>
    <scope>NUCLEOTIDE SEQUENCE [LARGE SCALE GENOMIC DNA]</scope>
    <source>
        <strain evidence="2 3">NRRL 2903</strain>
    </source>
</reference>
<feature type="region of interest" description="Disordered" evidence="1">
    <location>
        <begin position="105"/>
        <end position="156"/>
    </location>
</feature>
<comment type="caution">
    <text evidence="2">The sequence shown here is derived from an EMBL/GenBank/DDBJ whole genome shotgun (WGS) entry which is preliminary data.</text>
</comment>
<evidence type="ECO:0000256" key="1">
    <source>
        <dbReference type="SAM" id="MobiDB-lite"/>
    </source>
</evidence>
<keyword evidence="3" id="KW-1185">Reference proteome</keyword>
<evidence type="ECO:0000313" key="2">
    <source>
        <dbReference type="EMBL" id="KAF5246607.1"/>
    </source>
</evidence>
<organism evidence="2 3">
    <name type="scientific">Fusarium austroamericanum</name>
    <dbReference type="NCBI Taxonomy" id="282268"/>
    <lineage>
        <taxon>Eukaryota</taxon>
        <taxon>Fungi</taxon>
        <taxon>Dikarya</taxon>
        <taxon>Ascomycota</taxon>
        <taxon>Pezizomycotina</taxon>
        <taxon>Sordariomycetes</taxon>
        <taxon>Hypocreomycetidae</taxon>
        <taxon>Hypocreales</taxon>
        <taxon>Nectriaceae</taxon>
        <taxon>Fusarium</taxon>
    </lineage>
</organism>
<name>A0AAN6C934_FUSAU</name>
<proteinExistence type="predicted"/>
<dbReference type="AlphaFoldDB" id="A0AAN6C934"/>
<dbReference type="EMBL" id="JAAMOD010000025">
    <property type="protein sequence ID" value="KAF5246607.1"/>
    <property type="molecule type" value="Genomic_DNA"/>
</dbReference>